<reference evidence="1 2" key="1">
    <citation type="submission" date="2020-04" db="EMBL/GenBank/DDBJ databases">
        <authorList>
            <person name="De Canck E."/>
        </authorList>
    </citation>
    <scope>NUCLEOTIDE SEQUENCE [LARGE SCALE GENOMIC DNA]</scope>
    <source>
        <strain evidence="1 2">LMG 28138</strain>
    </source>
</reference>
<evidence type="ECO:0000313" key="2">
    <source>
        <dbReference type="Proteomes" id="UP000494115"/>
    </source>
</evidence>
<dbReference type="EMBL" id="CADIKM010000028">
    <property type="protein sequence ID" value="CAB3798020.1"/>
    <property type="molecule type" value="Genomic_DNA"/>
</dbReference>
<dbReference type="RefSeq" id="WP_175106880.1">
    <property type="nucleotide sequence ID" value="NZ_CADIKM010000028.1"/>
</dbReference>
<keyword evidence="2" id="KW-1185">Reference proteome</keyword>
<gene>
    <name evidence="1" type="ORF">LMG28138_04361</name>
</gene>
<dbReference type="AlphaFoldDB" id="A0A6S7BSK5"/>
<accession>A0A6S7BSK5</accession>
<organism evidence="1 2">
    <name type="scientific">Pararobbsia alpina</name>
    <dbReference type="NCBI Taxonomy" id="621374"/>
    <lineage>
        <taxon>Bacteria</taxon>
        <taxon>Pseudomonadati</taxon>
        <taxon>Pseudomonadota</taxon>
        <taxon>Betaproteobacteria</taxon>
        <taxon>Burkholderiales</taxon>
        <taxon>Burkholderiaceae</taxon>
        <taxon>Pararobbsia</taxon>
    </lineage>
</organism>
<name>A0A6S7BSK5_9BURK</name>
<protein>
    <submittedName>
        <fullName evidence="1">Uncharacterized protein</fullName>
    </submittedName>
</protein>
<sequence>MATQDRPENAERVNGVDHRLFDGYDGAASAPPADYIAQLLASAPEAVRARAAEFAAEKAAE</sequence>
<proteinExistence type="predicted"/>
<dbReference type="Proteomes" id="UP000494115">
    <property type="component" value="Unassembled WGS sequence"/>
</dbReference>
<evidence type="ECO:0000313" key="1">
    <source>
        <dbReference type="EMBL" id="CAB3798020.1"/>
    </source>
</evidence>